<evidence type="ECO:0000256" key="2">
    <source>
        <dbReference type="ARBA" id="ARBA00022448"/>
    </source>
</evidence>
<dbReference type="GO" id="GO:0005765">
    <property type="term" value="C:lysosomal membrane"/>
    <property type="evidence" value="ECO:0007669"/>
    <property type="project" value="TreeGrafter"/>
</dbReference>
<dbReference type="InterPro" id="IPR036259">
    <property type="entry name" value="MFS_trans_sf"/>
</dbReference>
<feature type="region of interest" description="Disordered" evidence="6">
    <location>
        <begin position="509"/>
        <end position="548"/>
    </location>
</feature>
<dbReference type="InterPro" id="IPR051068">
    <property type="entry name" value="MFS_Domain-Containing_Protein"/>
</dbReference>
<keyword evidence="2" id="KW-0813">Transport</keyword>
<gene>
    <name evidence="8" type="ORF">J437_LFUL017898</name>
</gene>
<name>A0A8K0P6K9_LADFU</name>
<dbReference type="Gene3D" id="1.20.1250.20">
    <property type="entry name" value="MFS general substrate transporter like domains"/>
    <property type="match status" value="1"/>
</dbReference>
<evidence type="ECO:0000256" key="5">
    <source>
        <dbReference type="ARBA" id="ARBA00023136"/>
    </source>
</evidence>
<protein>
    <recommendedName>
        <fullName evidence="10">Major facilitator superfamily (MFS) profile domain-containing protein</fullName>
    </recommendedName>
</protein>
<dbReference type="PANTHER" id="PTHR23510">
    <property type="entry name" value="INNER MEMBRANE TRANSPORT PROTEIN YAJR"/>
    <property type="match status" value="1"/>
</dbReference>
<evidence type="ECO:0000256" key="7">
    <source>
        <dbReference type="SAM" id="Phobius"/>
    </source>
</evidence>
<organism evidence="8 9">
    <name type="scientific">Ladona fulva</name>
    <name type="common">Scarce chaser dragonfly</name>
    <name type="synonym">Libellula fulva</name>
    <dbReference type="NCBI Taxonomy" id="123851"/>
    <lineage>
        <taxon>Eukaryota</taxon>
        <taxon>Metazoa</taxon>
        <taxon>Ecdysozoa</taxon>
        <taxon>Arthropoda</taxon>
        <taxon>Hexapoda</taxon>
        <taxon>Insecta</taxon>
        <taxon>Pterygota</taxon>
        <taxon>Palaeoptera</taxon>
        <taxon>Odonata</taxon>
        <taxon>Epiprocta</taxon>
        <taxon>Anisoptera</taxon>
        <taxon>Libelluloidea</taxon>
        <taxon>Libellulidae</taxon>
        <taxon>Ladona</taxon>
    </lineage>
</organism>
<reference evidence="8" key="2">
    <citation type="submission" date="2017-10" db="EMBL/GenBank/DDBJ databases">
        <title>Ladona fulva Genome sequencing and assembly.</title>
        <authorList>
            <person name="Murali S."/>
            <person name="Richards S."/>
            <person name="Bandaranaike D."/>
            <person name="Bellair M."/>
            <person name="Blankenburg K."/>
            <person name="Chao H."/>
            <person name="Dinh H."/>
            <person name="Doddapaneni H."/>
            <person name="Dugan-Rocha S."/>
            <person name="Elkadiri S."/>
            <person name="Gnanaolivu R."/>
            <person name="Hernandez B."/>
            <person name="Skinner E."/>
            <person name="Javaid M."/>
            <person name="Lee S."/>
            <person name="Li M."/>
            <person name="Ming W."/>
            <person name="Munidasa M."/>
            <person name="Muniz J."/>
            <person name="Nguyen L."/>
            <person name="Hughes D."/>
            <person name="Osuji N."/>
            <person name="Pu L.-L."/>
            <person name="Puazo M."/>
            <person name="Qu C."/>
            <person name="Quiroz J."/>
            <person name="Raj R."/>
            <person name="Weissenberger G."/>
            <person name="Xin Y."/>
            <person name="Zou X."/>
            <person name="Han Y."/>
            <person name="Worley K."/>
            <person name="Muzny D."/>
            <person name="Gibbs R."/>
        </authorList>
    </citation>
    <scope>NUCLEOTIDE SEQUENCE</scope>
    <source>
        <strain evidence="8">Sampled in the wild</strain>
    </source>
</reference>
<feature type="transmembrane region" description="Helical" evidence="7">
    <location>
        <begin position="173"/>
        <end position="195"/>
    </location>
</feature>
<dbReference type="Pfam" id="PF07690">
    <property type="entry name" value="MFS_1"/>
    <property type="match status" value="2"/>
</dbReference>
<comment type="subcellular location">
    <subcellularLocation>
        <location evidence="1">Endomembrane system</location>
        <topology evidence="1">Multi-pass membrane protein</topology>
    </subcellularLocation>
</comment>
<dbReference type="InterPro" id="IPR011701">
    <property type="entry name" value="MFS"/>
</dbReference>
<feature type="transmembrane region" description="Helical" evidence="7">
    <location>
        <begin position="312"/>
        <end position="337"/>
    </location>
</feature>
<keyword evidence="9" id="KW-1185">Reference proteome</keyword>
<evidence type="ECO:0000256" key="1">
    <source>
        <dbReference type="ARBA" id="ARBA00004127"/>
    </source>
</evidence>
<feature type="transmembrane region" description="Helical" evidence="7">
    <location>
        <begin position="141"/>
        <end position="161"/>
    </location>
</feature>
<dbReference type="AlphaFoldDB" id="A0A8K0P6K9"/>
<keyword evidence="3 7" id="KW-0812">Transmembrane</keyword>
<evidence type="ECO:0000256" key="3">
    <source>
        <dbReference type="ARBA" id="ARBA00022692"/>
    </source>
</evidence>
<feature type="transmembrane region" description="Helical" evidence="7">
    <location>
        <begin position="273"/>
        <end position="292"/>
    </location>
</feature>
<sequence>MALIFHILRVMFCSAIEMKAAKRLRIDYELETAEDRTQRWRSIRVIYFTMFLMSLGFSIIITGVWPYLDKLDPEAGKEFMGYVVGANPFGQMLFSPLVGWWGNKLGSIRLPVIVSLGLFTAASAGYSLLEVFPSHHKYWMVATRFLVGISSASIAVCRSYVSAATMVKERTSAISMVSLAQTLGFVIGPGLQAAVTPLGDRGYSIWSGEGGKKISMNMYTASGWINVFMGVINILLFTPWIFKEKRIATAEAMRSSGKDNEADTWKSMKPDYVGAWTMICAFFVLVFNFVLLETLGTSLVMDQFAWSKSEALYYMGMLMSVGAIVACVTFVAIGPLCRREFLPDNRSIPQSIAVDDDGSPLGCPETQTWCLTTPAMTVSQLLIGYAFTAVGYPIGVTLIQTIFSKLLGPRPQAIADGVWMGFITGSGCLSRVMGPVFVSYIYTSLGTIWTFGITTVMMAASMVWLHVVRHRLKVPEIPKHPPGSSKESRTGNPGKIVKVDVLEMTALSSMQSDEIRENGGLDSAMESDNTSPFLPKEKSVQICRTSTS</sequence>
<feature type="transmembrane region" description="Helical" evidence="7">
    <location>
        <begin position="440"/>
        <end position="465"/>
    </location>
</feature>
<dbReference type="PANTHER" id="PTHR23510:SF3">
    <property type="entry name" value="MAJOR FACILITATOR SUPERFAMILY DOMAIN-CONTAINING PROTEIN 8"/>
    <property type="match status" value="1"/>
</dbReference>
<keyword evidence="4 7" id="KW-1133">Transmembrane helix</keyword>
<feature type="transmembrane region" description="Helical" evidence="7">
    <location>
        <begin position="223"/>
        <end position="242"/>
    </location>
</feature>
<proteinExistence type="predicted"/>
<dbReference type="SUPFAM" id="SSF103473">
    <property type="entry name" value="MFS general substrate transporter"/>
    <property type="match status" value="1"/>
</dbReference>
<evidence type="ECO:0008006" key="10">
    <source>
        <dbReference type="Google" id="ProtNLM"/>
    </source>
</evidence>
<evidence type="ECO:0000256" key="4">
    <source>
        <dbReference type="ARBA" id="ARBA00022989"/>
    </source>
</evidence>
<evidence type="ECO:0000256" key="6">
    <source>
        <dbReference type="SAM" id="MobiDB-lite"/>
    </source>
</evidence>
<dbReference type="CDD" id="cd17326">
    <property type="entry name" value="MFS_MFSD8"/>
    <property type="match status" value="1"/>
</dbReference>
<dbReference type="GO" id="GO:0012505">
    <property type="term" value="C:endomembrane system"/>
    <property type="evidence" value="ECO:0007669"/>
    <property type="project" value="UniProtKB-SubCell"/>
</dbReference>
<comment type="caution">
    <text evidence="8">The sequence shown here is derived from an EMBL/GenBank/DDBJ whole genome shotgun (WGS) entry which is preliminary data.</text>
</comment>
<feature type="transmembrane region" description="Helical" evidence="7">
    <location>
        <begin position="108"/>
        <end position="129"/>
    </location>
</feature>
<feature type="transmembrane region" description="Helical" evidence="7">
    <location>
        <begin position="382"/>
        <end position="403"/>
    </location>
</feature>
<feature type="transmembrane region" description="Helical" evidence="7">
    <location>
        <begin position="45"/>
        <end position="67"/>
    </location>
</feature>
<dbReference type="GO" id="GO:0022857">
    <property type="term" value="F:transmembrane transporter activity"/>
    <property type="evidence" value="ECO:0007669"/>
    <property type="project" value="InterPro"/>
</dbReference>
<evidence type="ECO:0000313" key="9">
    <source>
        <dbReference type="Proteomes" id="UP000792457"/>
    </source>
</evidence>
<dbReference type="OrthoDB" id="370281at2759"/>
<dbReference type="EMBL" id="KZ309238">
    <property type="protein sequence ID" value="KAG8237890.1"/>
    <property type="molecule type" value="Genomic_DNA"/>
</dbReference>
<evidence type="ECO:0000313" key="8">
    <source>
        <dbReference type="EMBL" id="KAG8237890.1"/>
    </source>
</evidence>
<accession>A0A8K0P6K9</accession>
<feature type="transmembrane region" description="Helical" evidence="7">
    <location>
        <begin position="79"/>
        <end position="101"/>
    </location>
</feature>
<keyword evidence="5 7" id="KW-0472">Membrane</keyword>
<reference evidence="8" key="1">
    <citation type="submission" date="2013-04" db="EMBL/GenBank/DDBJ databases">
        <authorList>
            <person name="Qu J."/>
            <person name="Murali S.C."/>
            <person name="Bandaranaike D."/>
            <person name="Bellair M."/>
            <person name="Blankenburg K."/>
            <person name="Chao H."/>
            <person name="Dinh H."/>
            <person name="Doddapaneni H."/>
            <person name="Downs B."/>
            <person name="Dugan-Rocha S."/>
            <person name="Elkadiri S."/>
            <person name="Gnanaolivu R.D."/>
            <person name="Hernandez B."/>
            <person name="Javaid M."/>
            <person name="Jayaseelan J.C."/>
            <person name="Lee S."/>
            <person name="Li M."/>
            <person name="Ming W."/>
            <person name="Munidasa M."/>
            <person name="Muniz J."/>
            <person name="Nguyen L."/>
            <person name="Ongeri F."/>
            <person name="Osuji N."/>
            <person name="Pu L.-L."/>
            <person name="Puazo M."/>
            <person name="Qu C."/>
            <person name="Quiroz J."/>
            <person name="Raj R."/>
            <person name="Weissenberger G."/>
            <person name="Xin Y."/>
            <person name="Zou X."/>
            <person name="Han Y."/>
            <person name="Richards S."/>
            <person name="Worley K."/>
            <person name="Muzny D."/>
            <person name="Gibbs R."/>
        </authorList>
    </citation>
    <scope>NUCLEOTIDE SEQUENCE</scope>
    <source>
        <strain evidence="8">Sampled in the wild</strain>
    </source>
</reference>
<dbReference type="Proteomes" id="UP000792457">
    <property type="component" value="Unassembled WGS sequence"/>
</dbReference>